<name>A0AAV2SQD1_MEGNR</name>
<proteinExistence type="predicted"/>
<organism evidence="2 3">
    <name type="scientific">Meganyctiphanes norvegica</name>
    <name type="common">Northern krill</name>
    <name type="synonym">Thysanopoda norvegica</name>
    <dbReference type="NCBI Taxonomy" id="48144"/>
    <lineage>
        <taxon>Eukaryota</taxon>
        <taxon>Metazoa</taxon>
        <taxon>Ecdysozoa</taxon>
        <taxon>Arthropoda</taxon>
        <taxon>Crustacea</taxon>
        <taxon>Multicrustacea</taxon>
        <taxon>Malacostraca</taxon>
        <taxon>Eumalacostraca</taxon>
        <taxon>Eucarida</taxon>
        <taxon>Euphausiacea</taxon>
        <taxon>Euphausiidae</taxon>
        <taxon>Meganyctiphanes</taxon>
    </lineage>
</organism>
<evidence type="ECO:0000313" key="2">
    <source>
        <dbReference type="EMBL" id="CAL4220448.1"/>
    </source>
</evidence>
<gene>
    <name evidence="2" type="ORF">MNOR_LOCUS39044</name>
</gene>
<dbReference type="EMBL" id="CAXKWB010096116">
    <property type="protein sequence ID" value="CAL4220448.1"/>
    <property type="molecule type" value="Genomic_DNA"/>
</dbReference>
<keyword evidence="3" id="KW-1185">Reference proteome</keyword>
<sequence length="119" mass="13068">PFSDELDFFSFANELGSEEEIEQLNFPDNISDISSSSSTITSHSIPSSPEHFTDYESTPTTSANSSFINPGSALTSENISALCDNLKEVQRGTFSKKNINVNQNSPRKRTSKESLDRGI</sequence>
<evidence type="ECO:0000313" key="3">
    <source>
        <dbReference type="Proteomes" id="UP001497623"/>
    </source>
</evidence>
<feature type="non-terminal residue" evidence="2">
    <location>
        <position position="119"/>
    </location>
</feature>
<feature type="region of interest" description="Disordered" evidence="1">
    <location>
        <begin position="28"/>
        <end position="70"/>
    </location>
</feature>
<accession>A0AAV2SQD1</accession>
<protein>
    <recommendedName>
        <fullName evidence="4">Cellular myelocytomatosis</fullName>
    </recommendedName>
</protein>
<feature type="region of interest" description="Disordered" evidence="1">
    <location>
        <begin position="97"/>
        <end position="119"/>
    </location>
</feature>
<evidence type="ECO:0008006" key="4">
    <source>
        <dbReference type="Google" id="ProtNLM"/>
    </source>
</evidence>
<feature type="non-terminal residue" evidence="2">
    <location>
        <position position="1"/>
    </location>
</feature>
<comment type="caution">
    <text evidence="2">The sequence shown here is derived from an EMBL/GenBank/DDBJ whole genome shotgun (WGS) entry which is preliminary data.</text>
</comment>
<evidence type="ECO:0000256" key="1">
    <source>
        <dbReference type="SAM" id="MobiDB-lite"/>
    </source>
</evidence>
<dbReference type="AlphaFoldDB" id="A0AAV2SQD1"/>
<feature type="compositionally biased region" description="Low complexity" evidence="1">
    <location>
        <begin position="30"/>
        <end position="49"/>
    </location>
</feature>
<feature type="compositionally biased region" description="Polar residues" evidence="1">
    <location>
        <begin position="55"/>
        <end position="70"/>
    </location>
</feature>
<dbReference type="Proteomes" id="UP001497623">
    <property type="component" value="Unassembled WGS sequence"/>
</dbReference>
<reference evidence="2 3" key="1">
    <citation type="submission" date="2024-05" db="EMBL/GenBank/DDBJ databases">
        <authorList>
            <person name="Wallberg A."/>
        </authorList>
    </citation>
    <scope>NUCLEOTIDE SEQUENCE [LARGE SCALE GENOMIC DNA]</scope>
</reference>